<dbReference type="RefSeq" id="WP_012165892.1">
    <property type="nucleotide sequence ID" value="NC_009925.1"/>
</dbReference>
<dbReference type="InterPro" id="IPR015422">
    <property type="entry name" value="PyrdxlP-dep_Trfase_small"/>
</dbReference>
<evidence type="ECO:0000256" key="6">
    <source>
        <dbReference type="ARBA" id="ARBA00022679"/>
    </source>
</evidence>
<dbReference type="Proteomes" id="UP000000268">
    <property type="component" value="Chromosome"/>
</dbReference>
<evidence type="ECO:0000313" key="12">
    <source>
        <dbReference type="Proteomes" id="UP000000268"/>
    </source>
</evidence>
<dbReference type="PROSITE" id="PS00105">
    <property type="entry name" value="AA_TRANSFER_CLASS_1"/>
    <property type="match status" value="1"/>
</dbReference>
<evidence type="ECO:0000313" key="11">
    <source>
        <dbReference type="EMBL" id="ABW30678.1"/>
    </source>
</evidence>
<keyword evidence="12" id="KW-1185">Reference proteome</keyword>
<evidence type="ECO:0000256" key="5">
    <source>
        <dbReference type="ARBA" id="ARBA00022605"/>
    </source>
</evidence>
<dbReference type="Gene3D" id="3.90.1150.10">
    <property type="entry name" value="Aspartate Aminotransferase, domain 1"/>
    <property type="match status" value="1"/>
</dbReference>
<comment type="catalytic activity">
    <reaction evidence="9">
        <text>L-histidinol phosphate + 2-oxoglutarate = 3-(imidazol-4-yl)-2-oxopropyl phosphate + L-glutamate</text>
        <dbReference type="Rhea" id="RHEA:23744"/>
        <dbReference type="ChEBI" id="CHEBI:16810"/>
        <dbReference type="ChEBI" id="CHEBI:29985"/>
        <dbReference type="ChEBI" id="CHEBI:57766"/>
        <dbReference type="ChEBI" id="CHEBI:57980"/>
        <dbReference type="EC" id="2.6.1.9"/>
    </reaction>
</comment>
<dbReference type="InterPro" id="IPR015424">
    <property type="entry name" value="PyrdxlP-dep_Trfase"/>
</dbReference>
<gene>
    <name evidence="9 11" type="primary">hisC</name>
    <name evidence="11" type="ordered locus">AM1_5733</name>
</gene>
<name>B0BZD3_ACAM1</name>
<dbReference type="UniPathway" id="UPA00031">
    <property type="reaction ID" value="UER00012"/>
</dbReference>
<dbReference type="CDD" id="cd00609">
    <property type="entry name" value="AAT_like"/>
    <property type="match status" value="1"/>
</dbReference>
<keyword evidence="4 9" id="KW-0032">Aminotransferase</keyword>
<keyword evidence="8 9" id="KW-0368">Histidine biosynthesis</keyword>
<dbReference type="PANTHER" id="PTHR42885:SF2">
    <property type="entry name" value="HISTIDINOL-PHOSPHATE AMINOTRANSFERASE"/>
    <property type="match status" value="1"/>
</dbReference>
<sequence>MTLNLDTLEQWVSPSIRSLASKTVGPHKDDQAIRLDKGELPYPPSPKVVEAITQVATTCNRYPAVLGGVLRERLATYTGASPEQLIISNGSDDLIELIIKVFVQPGQQVLLPVPSFFVYWHATQVMGGVPVFVQRTPDFGLDVDALVAKVAPDTKVLYIANPNNPTANLVARETLVEVLNRVNCMVVVDECYFELCQTTIADLVDTYPHLIVLRSLSKSFGLAGLRIGYGIANTQVVDYLYRAAQLFPVNKVAISAGIAALKDQAYVEANIQKILAEKPRLQQALTDLGLKVHPSETNFLLVDTQPLNLQSKVLVKALQEQNIWVADFGSKPGLGDHYFRTAVGTPAENQALLKGLEVAISQSTSV</sequence>
<dbReference type="InterPro" id="IPR004839">
    <property type="entry name" value="Aminotransferase_I/II_large"/>
</dbReference>
<evidence type="ECO:0000256" key="8">
    <source>
        <dbReference type="ARBA" id="ARBA00023102"/>
    </source>
</evidence>
<dbReference type="EC" id="2.6.1.9" evidence="9"/>
<protein>
    <recommendedName>
        <fullName evidence="9">Histidinol-phosphate aminotransferase</fullName>
        <ecNumber evidence="9">2.6.1.9</ecNumber>
    </recommendedName>
    <alternativeName>
        <fullName evidence="9">Imidazole acetol-phosphate transaminase</fullName>
    </alternativeName>
</protein>
<accession>B0BZD3</accession>
<feature type="domain" description="Aminotransferase class I/classII large" evidence="10">
    <location>
        <begin position="32"/>
        <end position="354"/>
    </location>
</feature>
<organism evidence="11 12">
    <name type="scientific">Acaryochloris marina (strain MBIC 11017)</name>
    <dbReference type="NCBI Taxonomy" id="329726"/>
    <lineage>
        <taxon>Bacteria</taxon>
        <taxon>Bacillati</taxon>
        <taxon>Cyanobacteriota</taxon>
        <taxon>Cyanophyceae</taxon>
        <taxon>Acaryochloridales</taxon>
        <taxon>Acaryochloridaceae</taxon>
        <taxon>Acaryochloris</taxon>
    </lineage>
</organism>
<comment type="pathway">
    <text evidence="9">Amino-acid biosynthesis; L-histidine biosynthesis; L-histidine from 5-phospho-alpha-D-ribose 1-diphosphate: step 7/9.</text>
</comment>
<evidence type="ECO:0000256" key="7">
    <source>
        <dbReference type="ARBA" id="ARBA00022898"/>
    </source>
</evidence>
<dbReference type="HOGENOM" id="CLU_017584_3_0_3"/>
<comment type="subunit">
    <text evidence="3 9">Homodimer.</text>
</comment>
<keyword evidence="7 9" id="KW-0663">Pyridoxal phosphate</keyword>
<dbReference type="Pfam" id="PF00155">
    <property type="entry name" value="Aminotran_1_2"/>
    <property type="match status" value="1"/>
</dbReference>
<dbReference type="EMBL" id="CP000828">
    <property type="protein sequence ID" value="ABW30678.1"/>
    <property type="molecule type" value="Genomic_DNA"/>
</dbReference>
<dbReference type="KEGG" id="amr:AM1_5733"/>
<keyword evidence="6 9" id="KW-0808">Transferase</keyword>
<dbReference type="GO" id="GO:0004400">
    <property type="term" value="F:histidinol-phosphate transaminase activity"/>
    <property type="evidence" value="ECO:0007669"/>
    <property type="project" value="UniProtKB-UniRule"/>
</dbReference>
<keyword evidence="5 9" id="KW-0028">Amino-acid biosynthesis</keyword>
<comment type="similarity">
    <text evidence="2 9">Belongs to the class-II pyridoxal-phosphate-dependent aminotransferase family. Histidinol-phosphate aminotransferase subfamily.</text>
</comment>
<comment type="cofactor">
    <cofactor evidence="1 9">
        <name>pyridoxal 5'-phosphate</name>
        <dbReference type="ChEBI" id="CHEBI:597326"/>
    </cofactor>
</comment>
<evidence type="ECO:0000259" key="10">
    <source>
        <dbReference type="Pfam" id="PF00155"/>
    </source>
</evidence>
<dbReference type="HAMAP" id="MF_01023">
    <property type="entry name" value="HisC_aminotrans_2"/>
    <property type="match status" value="1"/>
</dbReference>
<evidence type="ECO:0000256" key="2">
    <source>
        <dbReference type="ARBA" id="ARBA00007970"/>
    </source>
</evidence>
<feature type="modified residue" description="N6-(pyridoxal phosphate)lysine" evidence="9">
    <location>
        <position position="218"/>
    </location>
</feature>
<dbReference type="STRING" id="329726.AM1_5733"/>
<dbReference type="InterPro" id="IPR005861">
    <property type="entry name" value="HisP_aminotrans"/>
</dbReference>
<evidence type="ECO:0000256" key="3">
    <source>
        <dbReference type="ARBA" id="ARBA00011738"/>
    </source>
</evidence>
<proteinExistence type="inferred from homology"/>
<dbReference type="eggNOG" id="COG0079">
    <property type="taxonomic scope" value="Bacteria"/>
</dbReference>
<dbReference type="GO" id="GO:0030170">
    <property type="term" value="F:pyridoxal phosphate binding"/>
    <property type="evidence" value="ECO:0007669"/>
    <property type="project" value="InterPro"/>
</dbReference>
<dbReference type="Gene3D" id="3.40.640.10">
    <property type="entry name" value="Type I PLP-dependent aspartate aminotransferase-like (Major domain)"/>
    <property type="match status" value="1"/>
</dbReference>
<dbReference type="PANTHER" id="PTHR42885">
    <property type="entry name" value="HISTIDINOL-PHOSPHATE AMINOTRANSFERASE-RELATED"/>
    <property type="match status" value="1"/>
</dbReference>
<dbReference type="AlphaFoldDB" id="B0BZD3"/>
<evidence type="ECO:0000256" key="9">
    <source>
        <dbReference type="HAMAP-Rule" id="MF_01023"/>
    </source>
</evidence>
<dbReference type="InterPro" id="IPR004838">
    <property type="entry name" value="NHTrfase_class1_PyrdxlP-BS"/>
</dbReference>
<dbReference type="SUPFAM" id="SSF53383">
    <property type="entry name" value="PLP-dependent transferases"/>
    <property type="match status" value="1"/>
</dbReference>
<evidence type="ECO:0000256" key="1">
    <source>
        <dbReference type="ARBA" id="ARBA00001933"/>
    </source>
</evidence>
<evidence type="ECO:0000256" key="4">
    <source>
        <dbReference type="ARBA" id="ARBA00022576"/>
    </source>
</evidence>
<dbReference type="GO" id="GO:0000105">
    <property type="term" value="P:L-histidine biosynthetic process"/>
    <property type="evidence" value="ECO:0007669"/>
    <property type="project" value="UniProtKB-UniRule"/>
</dbReference>
<dbReference type="NCBIfam" id="TIGR01141">
    <property type="entry name" value="hisC"/>
    <property type="match status" value="1"/>
</dbReference>
<dbReference type="OrthoDB" id="9813612at2"/>
<dbReference type="InterPro" id="IPR015421">
    <property type="entry name" value="PyrdxlP-dep_Trfase_major"/>
</dbReference>
<reference evidence="11 12" key="1">
    <citation type="journal article" date="2008" name="Proc. Natl. Acad. Sci. U.S.A.">
        <title>Niche adaptation and genome expansion in the chlorophyll d-producing cyanobacterium Acaryochloris marina.</title>
        <authorList>
            <person name="Swingley W.D."/>
            <person name="Chen M."/>
            <person name="Cheung P.C."/>
            <person name="Conrad A.L."/>
            <person name="Dejesa L.C."/>
            <person name="Hao J."/>
            <person name="Honchak B.M."/>
            <person name="Karbach L.E."/>
            <person name="Kurdoglu A."/>
            <person name="Lahiri S."/>
            <person name="Mastrian S.D."/>
            <person name="Miyashita H."/>
            <person name="Page L."/>
            <person name="Ramakrishna P."/>
            <person name="Satoh S."/>
            <person name="Sattley W.M."/>
            <person name="Shimada Y."/>
            <person name="Taylor H.L."/>
            <person name="Tomo T."/>
            <person name="Tsuchiya T."/>
            <person name="Wang Z.T."/>
            <person name="Raymond J."/>
            <person name="Mimuro M."/>
            <person name="Blankenship R.E."/>
            <person name="Touchman J.W."/>
        </authorList>
    </citation>
    <scope>NUCLEOTIDE SEQUENCE [LARGE SCALE GENOMIC DNA]</scope>
    <source>
        <strain evidence="12">MBIC 11017</strain>
    </source>
</reference>